<dbReference type="SUPFAM" id="SSF53850">
    <property type="entry name" value="Periplasmic binding protein-like II"/>
    <property type="match status" value="1"/>
</dbReference>
<dbReference type="InterPro" id="IPR000847">
    <property type="entry name" value="LysR_HTH_N"/>
</dbReference>
<evidence type="ECO:0000259" key="5">
    <source>
        <dbReference type="PROSITE" id="PS50931"/>
    </source>
</evidence>
<evidence type="ECO:0000256" key="2">
    <source>
        <dbReference type="ARBA" id="ARBA00023015"/>
    </source>
</evidence>
<dbReference type="GO" id="GO:0003700">
    <property type="term" value="F:DNA-binding transcription factor activity"/>
    <property type="evidence" value="ECO:0007669"/>
    <property type="project" value="InterPro"/>
</dbReference>
<dbReference type="PATRIC" id="fig|579748.3.peg.3333"/>
<dbReference type="CDD" id="cd05466">
    <property type="entry name" value="PBP2_LTTR_substrate"/>
    <property type="match status" value="1"/>
</dbReference>
<dbReference type="Gene3D" id="1.10.10.10">
    <property type="entry name" value="Winged helix-like DNA-binding domain superfamily/Winged helix DNA-binding domain"/>
    <property type="match status" value="1"/>
</dbReference>
<protein>
    <submittedName>
        <fullName evidence="6">LysR family transcriptional regulator</fullName>
    </submittedName>
</protein>
<keyword evidence="3" id="KW-0238">DNA-binding</keyword>
<dbReference type="AlphaFoldDB" id="A0A0F4NG84"/>
<dbReference type="RefSeq" id="WP_045956761.1">
    <property type="nucleotide sequence ID" value="NZ_JXXV01000028.1"/>
</dbReference>
<reference evidence="6 7" key="1">
    <citation type="journal article" date="2015" name="BMC Genomics">
        <title>Genome mining reveals unlocked bioactive potential of marine Gram-negative bacteria.</title>
        <authorList>
            <person name="Machado H."/>
            <person name="Sonnenschein E.C."/>
            <person name="Melchiorsen J."/>
            <person name="Gram L."/>
        </authorList>
    </citation>
    <scope>NUCLEOTIDE SEQUENCE [LARGE SCALE GENOMIC DNA]</scope>
    <source>
        <strain evidence="6 7">S2757</strain>
    </source>
</reference>
<keyword evidence="2" id="KW-0805">Transcription regulation</keyword>
<dbReference type="STRING" id="579748.TW81_16130"/>
<feature type="domain" description="HTH lysR-type" evidence="5">
    <location>
        <begin position="2"/>
        <end position="59"/>
    </location>
</feature>
<gene>
    <name evidence="6" type="ORF">TW81_16130</name>
</gene>
<dbReference type="Gene3D" id="3.40.190.10">
    <property type="entry name" value="Periplasmic binding protein-like II"/>
    <property type="match status" value="2"/>
</dbReference>
<accession>A0A0F4NG84</accession>
<evidence type="ECO:0000256" key="1">
    <source>
        <dbReference type="ARBA" id="ARBA00009437"/>
    </source>
</evidence>
<dbReference type="PROSITE" id="PS50931">
    <property type="entry name" value="HTH_LYSR"/>
    <property type="match status" value="1"/>
</dbReference>
<evidence type="ECO:0000256" key="3">
    <source>
        <dbReference type="ARBA" id="ARBA00023125"/>
    </source>
</evidence>
<name>A0A0F4NG84_9VIBR</name>
<sequence length="297" mass="33235">MINPAWLKTFVTLVDTGHFTKTAEKLFMTQPGVSQHIKKLEQACGYSLIERYNKSFEVTEAGHSVYQYALHIEKQESDLLSSLNMEDPYSGSVAISCSGSLALLLYPHLLNLQCKYSQLVTKLEAAPHQKIVTDVLSGATDIGIVTHIPADSRFDSQILGSEPLCLMLPKSQASQPITQTRLKQLGLIQHPDAIHYLSLYFSQCGDSDLENINIDEIPVNGYINQLSQILLPVAKGLGFTVLPKSALDSFSDKSRIAIFEPSNSVIETLYFLTKRHRQLPKRFATIKTEIIEHFQQR</sequence>
<organism evidence="6 7">
    <name type="scientific">Vibrio galatheae</name>
    <dbReference type="NCBI Taxonomy" id="579748"/>
    <lineage>
        <taxon>Bacteria</taxon>
        <taxon>Pseudomonadati</taxon>
        <taxon>Pseudomonadota</taxon>
        <taxon>Gammaproteobacteria</taxon>
        <taxon>Vibrionales</taxon>
        <taxon>Vibrionaceae</taxon>
        <taxon>Vibrio</taxon>
    </lineage>
</organism>
<dbReference type="InterPro" id="IPR036390">
    <property type="entry name" value="WH_DNA-bd_sf"/>
</dbReference>
<evidence type="ECO:0000313" key="7">
    <source>
        <dbReference type="Proteomes" id="UP000033673"/>
    </source>
</evidence>
<dbReference type="Pfam" id="PF03466">
    <property type="entry name" value="LysR_substrate"/>
    <property type="match status" value="1"/>
</dbReference>
<dbReference type="InterPro" id="IPR036388">
    <property type="entry name" value="WH-like_DNA-bd_sf"/>
</dbReference>
<dbReference type="Pfam" id="PF00126">
    <property type="entry name" value="HTH_1"/>
    <property type="match status" value="1"/>
</dbReference>
<keyword evidence="4" id="KW-0804">Transcription</keyword>
<keyword evidence="7" id="KW-1185">Reference proteome</keyword>
<dbReference type="PANTHER" id="PTHR30126">
    <property type="entry name" value="HTH-TYPE TRANSCRIPTIONAL REGULATOR"/>
    <property type="match status" value="1"/>
</dbReference>
<dbReference type="GO" id="GO:0000976">
    <property type="term" value="F:transcription cis-regulatory region binding"/>
    <property type="evidence" value="ECO:0007669"/>
    <property type="project" value="TreeGrafter"/>
</dbReference>
<dbReference type="InterPro" id="IPR005119">
    <property type="entry name" value="LysR_subst-bd"/>
</dbReference>
<dbReference type="SUPFAM" id="SSF46785">
    <property type="entry name" value="Winged helix' DNA-binding domain"/>
    <property type="match status" value="1"/>
</dbReference>
<dbReference type="EMBL" id="JXXV01000028">
    <property type="protein sequence ID" value="KJY81878.1"/>
    <property type="molecule type" value="Genomic_DNA"/>
</dbReference>
<dbReference type="PANTHER" id="PTHR30126:SF99">
    <property type="entry name" value="TRANSCRIPTIONAL REGULATOR LYSR FAMILY"/>
    <property type="match status" value="1"/>
</dbReference>
<proteinExistence type="inferred from homology"/>
<comment type="caution">
    <text evidence="6">The sequence shown here is derived from an EMBL/GenBank/DDBJ whole genome shotgun (WGS) entry which is preliminary data.</text>
</comment>
<comment type="similarity">
    <text evidence="1">Belongs to the LysR transcriptional regulatory family.</text>
</comment>
<evidence type="ECO:0000256" key="4">
    <source>
        <dbReference type="ARBA" id="ARBA00023163"/>
    </source>
</evidence>
<dbReference type="OrthoDB" id="5289754at2"/>
<dbReference type="PRINTS" id="PR00039">
    <property type="entry name" value="HTHLYSR"/>
</dbReference>
<dbReference type="Proteomes" id="UP000033673">
    <property type="component" value="Unassembled WGS sequence"/>
</dbReference>
<evidence type="ECO:0000313" key="6">
    <source>
        <dbReference type="EMBL" id="KJY81878.1"/>
    </source>
</evidence>